<gene>
    <name evidence="1" type="ORF">GCM10009745_80180</name>
</gene>
<sequence length="408" mass="44345">MTRGTPVVDALEAFYAMSIEDLSGELDRGLTAARALDLSTEEVLARLRCGDFLATYLEQVQSGTVESWLGSLDLEAGVLRASLVGRELAETHAHRRRSMLIDGEHLSNERLPHAGVGSAELKAALCYAHDILLEDPFDEEQVLADFAASVHEVMPETTITIAPDPEHFVDTVRGLLPLAPLARDGVLAFAPRRLAMDARLAGVFASNAWDLGSGSPETLASSELARRSLRLWLASGGRYVPLFGSDSEEAAFASESGLFAEEILTQELARLRRIATLSLPSAGRLSPQQMLDLRRADMFEEFRTRQRQALQSVGPGTDAETAGLFREEMKVAADELGAHVRKKDALVTAMPKYLNWGVGAIGLTIHDWRLIATGLGGITVEVLAERFLGREGLGKRALVHHYATLAAR</sequence>
<evidence type="ECO:0000313" key="1">
    <source>
        <dbReference type="EMBL" id="GAA1719187.1"/>
    </source>
</evidence>
<evidence type="ECO:0000313" key="2">
    <source>
        <dbReference type="Proteomes" id="UP001500280"/>
    </source>
</evidence>
<comment type="caution">
    <text evidence="1">The sequence shown here is derived from an EMBL/GenBank/DDBJ whole genome shotgun (WGS) entry which is preliminary data.</text>
</comment>
<reference evidence="2" key="1">
    <citation type="journal article" date="2019" name="Int. J. Syst. Evol. Microbiol.">
        <title>The Global Catalogue of Microorganisms (GCM) 10K type strain sequencing project: providing services to taxonomists for standard genome sequencing and annotation.</title>
        <authorList>
            <consortium name="The Broad Institute Genomics Platform"/>
            <consortium name="The Broad Institute Genome Sequencing Center for Infectious Disease"/>
            <person name="Wu L."/>
            <person name="Ma J."/>
        </authorList>
    </citation>
    <scope>NUCLEOTIDE SEQUENCE [LARGE SCALE GENOMIC DNA]</scope>
    <source>
        <strain evidence="2">JCM 14307</strain>
    </source>
</reference>
<proteinExistence type="predicted"/>
<dbReference type="EMBL" id="BAAANF010000031">
    <property type="protein sequence ID" value="GAA1719187.1"/>
    <property type="molecule type" value="Genomic_DNA"/>
</dbReference>
<dbReference type="Proteomes" id="UP001500280">
    <property type="component" value="Unassembled WGS sequence"/>
</dbReference>
<keyword evidence="2" id="KW-1185">Reference proteome</keyword>
<protein>
    <recommendedName>
        <fullName evidence="3">DUF885 domain-containing protein</fullName>
    </recommendedName>
</protein>
<accession>A0ABP4V7C5</accession>
<organism evidence="1 2">
    <name type="scientific">Kribbella yunnanensis</name>
    <dbReference type="NCBI Taxonomy" id="190194"/>
    <lineage>
        <taxon>Bacteria</taxon>
        <taxon>Bacillati</taxon>
        <taxon>Actinomycetota</taxon>
        <taxon>Actinomycetes</taxon>
        <taxon>Propionibacteriales</taxon>
        <taxon>Kribbellaceae</taxon>
        <taxon>Kribbella</taxon>
    </lineage>
</organism>
<evidence type="ECO:0008006" key="3">
    <source>
        <dbReference type="Google" id="ProtNLM"/>
    </source>
</evidence>
<name>A0ABP4V7C5_9ACTN</name>